<sequence length="213" mass="22501">MSVPVSMTPSEDTHRDPDRLQIERTVIVHGFGAGIDDHWFPWLADRLDRVDRVELPASSRPDAATWIPLVARAIGDLDERTAVVAHSLGCVTAAQAILRLARSVPAARLGVFVAVAPFADPLAESGLPDLDAFTADGLDAFLTDVDLRTVAAATVHTHVMRSDDDPIVSTAQSEEFAEALGAPVCVVPGAGHFLGSNGVTRLQPVLDILCGAA</sequence>
<evidence type="ECO:0000313" key="1">
    <source>
        <dbReference type="EMBL" id="GAC68944.1"/>
    </source>
</evidence>
<keyword evidence="2" id="KW-1185">Reference proteome</keyword>
<dbReference type="eggNOG" id="COG3545">
    <property type="taxonomic scope" value="Bacteria"/>
</dbReference>
<dbReference type="Proteomes" id="UP000011666">
    <property type="component" value="Unassembled WGS sequence"/>
</dbReference>
<dbReference type="Gene3D" id="3.40.50.1820">
    <property type="entry name" value="alpha/beta hydrolase"/>
    <property type="match status" value="1"/>
</dbReference>
<dbReference type="InterPro" id="IPR010662">
    <property type="entry name" value="RBBP9/YdeN"/>
</dbReference>
<name>M0QKH9_9ACTN</name>
<protein>
    <recommendedName>
        <fullName evidence="3">Hydrolase</fullName>
    </recommendedName>
</protein>
<proteinExistence type="predicted"/>
<accession>M0QKH9</accession>
<dbReference type="EMBL" id="BANX01000020">
    <property type="protein sequence ID" value="GAC68944.1"/>
    <property type="molecule type" value="Genomic_DNA"/>
</dbReference>
<evidence type="ECO:0000313" key="2">
    <source>
        <dbReference type="Proteomes" id="UP000011666"/>
    </source>
</evidence>
<dbReference type="PANTHER" id="PTHR15394">
    <property type="entry name" value="SERINE HYDROLASE RBBP9"/>
    <property type="match status" value="1"/>
</dbReference>
<gene>
    <name evidence="1" type="ORF">GS4_20_00090</name>
</gene>
<dbReference type="STRING" id="1223545.GS4_20_00090"/>
<dbReference type="AlphaFoldDB" id="M0QKH9"/>
<dbReference type="InterPro" id="IPR029058">
    <property type="entry name" value="AB_hydrolase_fold"/>
</dbReference>
<organism evidence="1 2">
    <name type="scientific">Gordonia soli NBRC 108243</name>
    <dbReference type="NCBI Taxonomy" id="1223545"/>
    <lineage>
        <taxon>Bacteria</taxon>
        <taxon>Bacillati</taxon>
        <taxon>Actinomycetota</taxon>
        <taxon>Actinomycetes</taxon>
        <taxon>Mycobacteriales</taxon>
        <taxon>Gordoniaceae</taxon>
        <taxon>Gordonia</taxon>
    </lineage>
</organism>
<dbReference type="SUPFAM" id="SSF53474">
    <property type="entry name" value="alpha/beta-Hydrolases"/>
    <property type="match status" value="1"/>
</dbReference>
<comment type="caution">
    <text evidence="1">The sequence shown here is derived from an EMBL/GenBank/DDBJ whole genome shotgun (WGS) entry which is preliminary data.</text>
</comment>
<reference evidence="1 2" key="1">
    <citation type="submission" date="2013-01" db="EMBL/GenBank/DDBJ databases">
        <title>Whole genome shotgun sequence of Gordonia soli NBRC 108243.</title>
        <authorList>
            <person name="Isaki-Nakamura S."/>
            <person name="Hosoyama A."/>
            <person name="Tsuchikane K."/>
            <person name="Ando Y."/>
            <person name="Baba S."/>
            <person name="Ohji S."/>
            <person name="Hamada M."/>
            <person name="Tamura T."/>
            <person name="Yamazoe A."/>
            <person name="Yamazaki S."/>
            <person name="Fujita N."/>
        </authorList>
    </citation>
    <scope>NUCLEOTIDE SEQUENCE [LARGE SCALE GENOMIC DNA]</scope>
    <source>
        <strain evidence="1 2">NBRC 108243</strain>
    </source>
</reference>
<evidence type="ECO:0008006" key="3">
    <source>
        <dbReference type="Google" id="ProtNLM"/>
    </source>
</evidence>
<dbReference type="PANTHER" id="PTHR15394:SF3">
    <property type="entry name" value="SERINE HYDROLASE RBBP9"/>
    <property type="match status" value="1"/>
</dbReference>
<dbReference type="Pfam" id="PF06821">
    <property type="entry name" value="Ser_hydrolase"/>
    <property type="match status" value="1"/>
</dbReference>
<dbReference type="GO" id="GO:0016787">
    <property type="term" value="F:hydrolase activity"/>
    <property type="evidence" value="ECO:0007669"/>
    <property type="project" value="InterPro"/>
</dbReference>